<accession>A0A0E1WKA0</accession>
<dbReference type="PANTHER" id="PTHR46401">
    <property type="entry name" value="GLYCOSYLTRANSFERASE WBBK-RELATED"/>
    <property type="match status" value="1"/>
</dbReference>
<feature type="domain" description="Glycosyl transferase family 1" evidence="3">
    <location>
        <begin position="241"/>
        <end position="392"/>
    </location>
</feature>
<feature type="region of interest" description="Disordered" evidence="2">
    <location>
        <begin position="1"/>
        <end position="28"/>
    </location>
</feature>
<sequence>MNLSSPLSKPSPRVRRDRQDFDVTTPSVSQAAGVLRDAPPRAAFAGDHAGVAALPRPVAINGKFTSQRLTGVQRVAHEFTSALARLLPGERNPTLVVPRDHASDTLPPTVARRVVPRLRGALWEQLALPFATRGQTLVSLCNIGPLFKRNQVVMIHDVAVLDFPQGYSLKFRLWYRFAFWMLKRRARHILTVSRFSKERIVARLGVAPTDVSTIVSGVDHFGRIEGDPSVLDRLGLAYDGYVLIVGSLAPGKNLARTLEAIARLERMRPELRFVIAGGSNVRIFGASALGERASAGNVTWAGYVSDGELKALYENAGCFVFPSLYEGFGLPPLEAMYCGCPVIVSREASLPEACGDAALYCDAHDAIDIAATIAQLMGDAELRRELREKGRARASRYRWDAAAKQLIGVLRALD</sequence>
<dbReference type="GO" id="GO:0016757">
    <property type="term" value="F:glycosyltransferase activity"/>
    <property type="evidence" value="ECO:0007669"/>
    <property type="project" value="UniProtKB-KW"/>
</dbReference>
<dbReference type="Gene3D" id="3.40.50.2000">
    <property type="entry name" value="Glycogen Phosphorylase B"/>
    <property type="match status" value="2"/>
</dbReference>
<keyword evidence="5" id="KW-0328">Glycosyltransferase</keyword>
<organism evidence="5">
    <name type="scientific">Burkholderia pseudomallei 1710a</name>
    <dbReference type="NCBI Taxonomy" id="320371"/>
    <lineage>
        <taxon>Bacteria</taxon>
        <taxon>Pseudomonadati</taxon>
        <taxon>Pseudomonadota</taxon>
        <taxon>Betaproteobacteria</taxon>
        <taxon>Burkholderiales</taxon>
        <taxon>Burkholderiaceae</taxon>
        <taxon>Burkholderia</taxon>
        <taxon>pseudomallei group</taxon>
    </lineage>
</organism>
<evidence type="ECO:0000259" key="4">
    <source>
        <dbReference type="Pfam" id="PF13439"/>
    </source>
</evidence>
<dbReference type="InterPro" id="IPR028098">
    <property type="entry name" value="Glyco_trans_4-like_N"/>
</dbReference>
<dbReference type="AlphaFoldDB" id="A0A0E1WKA0"/>
<proteinExistence type="predicted"/>
<dbReference type="EC" id="2.4.1.-" evidence="5"/>
<dbReference type="Proteomes" id="UP000001812">
    <property type="component" value="Chromosome I"/>
</dbReference>
<dbReference type="EMBL" id="CM000832">
    <property type="protein sequence ID" value="EET10062.1"/>
    <property type="molecule type" value="Genomic_DNA"/>
</dbReference>
<feature type="domain" description="Glycosyltransferase subfamily 4-like N-terminal" evidence="4">
    <location>
        <begin position="147"/>
        <end position="219"/>
    </location>
</feature>
<gene>
    <name evidence="5" type="ORF">BURPS1710A_0950</name>
</gene>
<dbReference type="CDD" id="cd03809">
    <property type="entry name" value="GT4_MtfB-like"/>
    <property type="match status" value="1"/>
</dbReference>
<evidence type="ECO:0000259" key="3">
    <source>
        <dbReference type="Pfam" id="PF00534"/>
    </source>
</evidence>
<evidence type="ECO:0000313" key="5">
    <source>
        <dbReference type="EMBL" id="EET10062.1"/>
    </source>
</evidence>
<dbReference type="HOGENOM" id="CLU_009583_27_2_4"/>
<keyword evidence="1 5" id="KW-0808">Transferase</keyword>
<dbReference type="GO" id="GO:0009103">
    <property type="term" value="P:lipopolysaccharide biosynthetic process"/>
    <property type="evidence" value="ECO:0007669"/>
    <property type="project" value="TreeGrafter"/>
</dbReference>
<dbReference type="Pfam" id="PF13439">
    <property type="entry name" value="Glyco_transf_4"/>
    <property type="match status" value="1"/>
</dbReference>
<evidence type="ECO:0000256" key="1">
    <source>
        <dbReference type="ARBA" id="ARBA00022679"/>
    </source>
</evidence>
<dbReference type="Pfam" id="PF00534">
    <property type="entry name" value="Glycos_transf_1"/>
    <property type="match status" value="1"/>
</dbReference>
<protein>
    <submittedName>
        <fullName evidence="5">Glycosyl transferase, group 1 family</fullName>
        <ecNumber evidence="5">2.4.1.-</ecNumber>
    </submittedName>
</protein>
<evidence type="ECO:0000256" key="2">
    <source>
        <dbReference type="SAM" id="MobiDB-lite"/>
    </source>
</evidence>
<dbReference type="InterPro" id="IPR001296">
    <property type="entry name" value="Glyco_trans_1"/>
</dbReference>
<dbReference type="SUPFAM" id="SSF53756">
    <property type="entry name" value="UDP-Glycosyltransferase/glycogen phosphorylase"/>
    <property type="match status" value="1"/>
</dbReference>
<dbReference type="PANTHER" id="PTHR46401:SF2">
    <property type="entry name" value="GLYCOSYLTRANSFERASE WBBK-RELATED"/>
    <property type="match status" value="1"/>
</dbReference>
<dbReference type="RefSeq" id="WP_004526112.1">
    <property type="nucleotide sequence ID" value="NZ_CM000832.1"/>
</dbReference>
<name>A0A0E1WKA0_BURPE</name>
<reference evidence="5" key="1">
    <citation type="submission" date="2009-05" db="EMBL/GenBank/DDBJ databases">
        <authorList>
            <person name="Harkins D.M."/>
            <person name="DeShazer D."/>
            <person name="Woods D.E."/>
            <person name="Brinkac L.M."/>
            <person name="Brown K.A."/>
            <person name="Hung G.C."/>
            <person name="Tuanyok A."/>
            <person name="Zhang B."/>
            <person name="Nierman W.C."/>
        </authorList>
    </citation>
    <scope>NUCLEOTIDE SEQUENCE [LARGE SCALE GENOMIC DNA]</scope>
    <source>
        <strain evidence="5">1710a</strain>
    </source>
</reference>